<keyword evidence="2" id="KW-1185">Reference proteome</keyword>
<organism evidence="1 2">
    <name type="scientific">Wickerhamomyces ciferrii (strain ATCC 14091 / BCRC 22168 / CBS 111 / JCM 3599 / NBRC 0793 / NRRL Y-1031 F-60-10)</name>
    <name type="common">Yeast</name>
    <name type="synonym">Pichia ciferrii</name>
    <dbReference type="NCBI Taxonomy" id="1206466"/>
    <lineage>
        <taxon>Eukaryota</taxon>
        <taxon>Fungi</taxon>
        <taxon>Dikarya</taxon>
        <taxon>Ascomycota</taxon>
        <taxon>Saccharomycotina</taxon>
        <taxon>Saccharomycetes</taxon>
        <taxon>Phaffomycetales</taxon>
        <taxon>Wickerhamomycetaceae</taxon>
        <taxon>Wickerhamomyces</taxon>
    </lineage>
</organism>
<sequence length="285" mass="33902">MFFKKSGYRININVKSYENPKIFGRLRREPNNLLIAKTPKNFKIKHKTFKDFNKDKSKKKLVQSFKEFPNPIRELSLNYKLIEIKWERDFYKYKVYGPERYIEYSTCRCLFFSTPGYNNLQYSLIELFSNLTENFQRGIPAFLNTECFGNGLDMIEDHKVLMKIIHEEKNSQIPLKIIFESLLTYILSEEYESLILNDNLYDHKVKAYEFNYQNQLKIMTIWGEKLTSRNEKVMLEQLNYMISNDVLSEPPKNSTMTLIPGYLNYNVSKRNDKLPPSYGLSIMKG</sequence>
<dbReference type="Proteomes" id="UP000009328">
    <property type="component" value="Unassembled WGS sequence"/>
</dbReference>
<dbReference type="AlphaFoldDB" id="K0KXT3"/>
<name>K0KXT3_WICCF</name>
<reference evidence="1 2" key="1">
    <citation type="journal article" date="2012" name="Eukaryot. Cell">
        <title>Draft genome sequence of Wickerhamomyces ciferrii NRRL Y-1031 F-60-10.</title>
        <authorList>
            <person name="Schneider J."/>
            <person name="Andrea H."/>
            <person name="Blom J."/>
            <person name="Jaenicke S."/>
            <person name="Ruckert C."/>
            <person name="Schorsch C."/>
            <person name="Szczepanowski R."/>
            <person name="Farwick M."/>
            <person name="Goesmann A."/>
            <person name="Puhler A."/>
            <person name="Schaffer S."/>
            <person name="Tauch A."/>
            <person name="Kohler T."/>
            <person name="Brinkrolf K."/>
        </authorList>
    </citation>
    <scope>NUCLEOTIDE SEQUENCE [LARGE SCALE GENOMIC DNA]</scope>
    <source>
        <strain evidence="2">ATCC 14091 / BCRC 22168 / CBS 111 / JCM 3599 / NBRC 0793 / NRRL Y-1031 F-60-10</strain>
    </source>
</reference>
<dbReference type="EMBL" id="CAIF01000277">
    <property type="protein sequence ID" value="CCH46857.1"/>
    <property type="molecule type" value="Genomic_DNA"/>
</dbReference>
<evidence type="ECO:0000313" key="1">
    <source>
        <dbReference type="EMBL" id="CCH46857.1"/>
    </source>
</evidence>
<accession>K0KXT3</accession>
<gene>
    <name evidence="1" type="ORF">BN7_6459</name>
</gene>
<dbReference type="HOGENOM" id="CLU_984198_0_0_1"/>
<comment type="caution">
    <text evidence="1">The sequence shown here is derived from an EMBL/GenBank/DDBJ whole genome shotgun (WGS) entry which is preliminary data.</text>
</comment>
<evidence type="ECO:0000313" key="2">
    <source>
        <dbReference type="Proteomes" id="UP000009328"/>
    </source>
</evidence>
<protein>
    <submittedName>
        <fullName evidence="1">Uncharacterized protein</fullName>
    </submittedName>
</protein>
<dbReference type="InParanoid" id="K0KXT3"/>
<proteinExistence type="predicted"/>